<dbReference type="AlphaFoldDB" id="A0A6M3LDD6"/>
<protein>
    <submittedName>
        <fullName evidence="3">Putative DNA polymerase</fullName>
    </submittedName>
</protein>
<dbReference type="SUPFAM" id="SSF53098">
    <property type="entry name" value="Ribonuclease H-like"/>
    <property type="match status" value="1"/>
</dbReference>
<evidence type="ECO:0000259" key="2">
    <source>
        <dbReference type="Pfam" id="PF10108"/>
    </source>
</evidence>
<name>A0A6M3LDD6_9ZZZZ</name>
<dbReference type="EMBL" id="MT142966">
    <property type="protein sequence ID" value="QJA91165.1"/>
    <property type="molecule type" value="Genomic_DNA"/>
</dbReference>
<dbReference type="InterPro" id="IPR019288">
    <property type="entry name" value="3'-5'_exonuclease_PolB-like"/>
</dbReference>
<evidence type="ECO:0000256" key="1">
    <source>
        <dbReference type="SAM" id="MobiDB-lite"/>
    </source>
</evidence>
<dbReference type="Pfam" id="PF10108">
    <property type="entry name" value="DNA_pol_B_exo2"/>
    <property type="match status" value="1"/>
</dbReference>
<reference evidence="3" key="1">
    <citation type="submission" date="2020-03" db="EMBL/GenBank/DDBJ databases">
        <title>The deep terrestrial virosphere.</title>
        <authorList>
            <person name="Holmfeldt K."/>
            <person name="Nilsson E."/>
            <person name="Simone D."/>
            <person name="Lopez-Fernandez M."/>
            <person name="Wu X."/>
            <person name="de Brujin I."/>
            <person name="Lundin D."/>
            <person name="Andersson A."/>
            <person name="Bertilsson S."/>
            <person name="Dopson M."/>
        </authorList>
    </citation>
    <scope>NUCLEOTIDE SEQUENCE</scope>
    <source>
        <strain evidence="3">MM415B03445</strain>
    </source>
</reference>
<dbReference type="InterPro" id="IPR036397">
    <property type="entry name" value="RNaseH_sf"/>
</dbReference>
<dbReference type="InterPro" id="IPR012337">
    <property type="entry name" value="RNaseH-like_sf"/>
</dbReference>
<dbReference type="Gene3D" id="3.30.420.10">
    <property type="entry name" value="Ribonuclease H-like superfamily/Ribonuclease H"/>
    <property type="match status" value="1"/>
</dbReference>
<sequence length="241" mass="27896">MRILGFDIETIPNQSIPESLKPQFNPDDIKTGNAGPEKAMEKIEKERVIFEQKLSKTMSTDPTLCQLCTFVGIIYDTDSGKSIEEIIVQVTAEDENDDYLAVTDGWKFIARAYHERIPLVSFNGIGFDLPIMFFRAMLQDVPVDGFMYNRLMMKYKNQYHYDLMQILAGWDKQRWNKLEYYLQLFGLGSKEGMSGADVYPAYMAGEFDKIRDYCRNDVLETCKLFARVAPWIYFQLEGGKD</sequence>
<accession>A0A6M3LDD6</accession>
<feature type="domain" description="Predicted 3'-5' exonuclease PolB-like" evidence="2">
    <location>
        <begin position="93"/>
        <end position="228"/>
    </location>
</feature>
<gene>
    <name evidence="3" type="ORF">MM415B03445_0009</name>
</gene>
<evidence type="ECO:0000313" key="3">
    <source>
        <dbReference type="EMBL" id="QJA91165.1"/>
    </source>
</evidence>
<feature type="region of interest" description="Disordered" evidence="1">
    <location>
        <begin position="16"/>
        <end position="37"/>
    </location>
</feature>
<proteinExistence type="predicted"/>
<organism evidence="3">
    <name type="scientific">viral metagenome</name>
    <dbReference type="NCBI Taxonomy" id="1070528"/>
    <lineage>
        <taxon>unclassified sequences</taxon>
        <taxon>metagenomes</taxon>
        <taxon>organismal metagenomes</taxon>
    </lineage>
</organism>
<dbReference type="GO" id="GO:0003676">
    <property type="term" value="F:nucleic acid binding"/>
    <property type="evidence" value="ECO:0007669"/>
    <property type="project" value="InterPro"/>
</dbReference>